<dbReference type="Pfam" id="PF02785">
    <property type="entry name" value="Biotin_carb_C"/>
    <property type="match status" value="1"/>
</dbReference>
<dbReference type="PANTHER" id="PTHR18866">
    <property type="entry name" value="CARBOXYLASE:PYRUVATE/ACETYL-COA/PROPIONYL-COA CARBOXYLASE"/>
    <property type="match status" value="1"/>
</dbReference>
<gene>
    <name evidence="15" type="ORF">GGQ55_004580</name>
</gene>
<comment type="caution">
    <text evidence="15">The sequence shown here is derived from an EMBL/GenBank/DDBJ whole genome shotgun (WGS) entry which is preliminary data.</text>
</comment>
<dbReference type="Pfam" id="PF00289">
    <property type="entry name" value="Biotin_carb_N"/>
    <property type="match status" value="1"/>
</dbReference>
<evidence type="ECO:0000256" key="1">
    <source>
        <dbReference type="ARBA" id="ARBA00001953"/>
    </source>
</evidence>
<dbReference type="Proteomes" id="UP000541969">
    <property type="component" value="Unassembled WGS sequence"/>
</dbReference>
<keyword evidence="2" id="KW-0444">Lipid biosynthesis</keyword>
<keyword evidence="5" id="KW-0276">Fatty acid metabolism</keyword>
<dbReference type="SUPFAM" id="SSF51246">
    <property type="entry name" value="Rudiment single hybrid motif"/>
    <property type="match status" value="1"/>
</dbReference>
<keyword evidence="7" id="KW-0443">Lipid metabolism</keyword>
<evidence type="ECO:0000313" key="15">
    <source>
        <dbReference type="EMBL" id="NYJ08302.1"/>
    </source>
</evidence>
<dbReference type="Pfam" id="PF00364">
    <property type="entry name" value="Biotin_lipoyl"/>
    <property type="match status" value="1"/>
</dbReference>
<dbReference type="SUPFAM" id="SSF51230">
    <property type="entry name" value="Single hybrid motif"/>
    <property type="match status" value="1"/>
</dbReference>
<comment type="cofactor">
    <cofactor evidence="1">
        <name>biotin</name>
        <dbReference type="ChEBI" id="CHEBI:57586"/>
    </cofactor>
</comment>
<keyword evidence="4 10" id="KW-0547">Nucleotide-binding</keyword>
<dbReference type="InterPro" id="IPR050856">
    <property type="entry name" value="Biotin_carboxylase_complex"/>
</dbReference>
<dbReference type="SUPFAM" id="SSF56059">
    <property type="entry name" value="Glutathione synthetase ATP-binding domain-like"/>
    <property type="match status" value="1"/>
</dbReference>
<dbReference type="Gene3D" id="2.40.50.100">
    <property type="match status" value="1"/>
</dbReference>
<evidence type="ECO:0000313" key="16">
    <source>
        <dbReference type="Proteomes" id="UP000541969"/>
    </source>
</evidence>
<evidence type="ECO:0000256" key="10">
    <source>
        <dbReference type="PROSITE-ProRule" id="PRU00409"/>
    </source>
</evidence>
<protein>
    <submittedName>
        <fullName evidence="15">Acetyl/propionyl-CoA carboxylase alpha subunit/acetyl-CoA carboxylase carboxyltransferase component</fullName>
    </submittedName>
</protein>
<evidence type="ECO:0000256" key="3">
    <source>
        <dbReference type="ARBA" id="ARBA00022598"/>
    </source>
</evidence>
<dbReference type="Gene3D" id="3.30.470.20">
    <property type="entry name" value="ATP-grasp fold, B domain"/>
    <property type="match status" value="1"/>
</dbReference>
<evidence type="ECO:0000256" key="6">
    <source>
        <dbReference type="ARBA" id="ARBA00022840"/>
    </source>
</evidence>
<dbReference type="EMBL" id="JACBZT010000001">
    <property type="protein sequence ID" value="NYJ08302.1"/>
    <property type="molecule type" value="Genomic_DNA"/>
</dbReference>
<dbReference type="SUPFAM" id="SSF52440">
    <property type="entry name" value="PreATP-grasp domain"/>
    <property type="match status" value="1"/>
</dbReference>
<feature type="domain" description="CoA carboxyltransferase C-terminal" evidence="14">
    <location>
        <begin position="1542"/>
        <end position="1792"/>
    </location>
</feature>
<dbReference type="GO" id="GO:0003989">
    <property type="term" value="F:acetyl-CoA carboxylase activity"/>
    <property type="evidence" value="ECO:0007669"/>
    <property type="project" value="InterPro"/>
</dbReference>
<dbReference type="InterPro" id="IPR011764">
    <property type="entry name" value="Biotin_carboxylation_dom"/>
</dbReference>
<dbReference type="InterPro" id="IPR034733">
    <property type="entry name" value="AcCoA_carboxyl_beta"/>
</dbReference>
<dbReference type="PROSITE" id="PS50979">
    <property type="entry name" value="BC"/>
    <property type="match status" value="1"/>
</dbReference>
<dbReference type="FunFam" id="3.30.1490.20:FF:000003">
    <property type="entry name" value="acetyl-CoA carboxylase isoform X1"/>
    <property type="match status" value="1"/>
</dbReference>
<sequence>MFDRIAVVNRGEPALRLTRAVRELNAELGTRSRVIALHTEAERRATFVRAADEAVLLRETGAGSPYLDHAELARALRESGADAAWVGWGFVAEDPAFAELCAELGVTFIGPPPEAMRLLGAKIEAKVLAEQAGVPVAPWSGGAVAGIDDGRRHAETIGYPLIVKSRSGGGGRGIRIVRSEAELADALTRTQAEAARTFGDPTIFMERLVEGGRHVEVQVIADQHGTVWAPGVRDCSVQRRNQKVIEESSSPALSPEQDRSLRESAIALAKAAGYVGAGTVEFLYQPEERLFTFLEVNTRLQVEHPVTEETTGLDLVKLQLHVAEGGRLEGEPPPGSGHAVEARLTAEDAEQGFAPAPGRIELMRLPSGPGVRVDTGFGDGDVIPSQYDSMIAKVIAWGRDRPEALARLRCALRETTVVIRGGTTTKSFLLDLLDRPEVVAGTADTGWLDRTGTGGGARLDGDAWVALVQVAVDVADEQEAGERTAFLASARGGRPRAPHEVGRTIELGLRGQVYRPTVATIGRDRYRVELDGRYVDVDVDRLSRLESQLTVGGRRWSVVSVQATGSHLVEVDGVSHRVTRDAGGMVRAPAPAVVVALRVVPGQEVEAGQTVAVVESMKMETAVHAPFAGRVRDVLARANAQVDAGAPLLSIDRAGGEAEEASGERVALPAPDEARPAQARDRALSLLAALQALITGYDVDAAHAKELVAEYATARGELDGDDPDLLAGELQVLTTFADLTEIARNRPANQEEEADQQVHSPREYFHAYLHSLDAEREGLPESFRGRLTRALRHYGVEDLEPGPALQEAAYRLFLAQQRVGDQLPAVLALLDRWLAAPPPSGPARAEVADVLDRLVVATQLRYPAVSDLARAVRFRYFEAPVVQENRQVVLEAAAGLLAELEEAGARGDSDAAMRRVEALVESPEPLIRLLAQRADREPTVPDPVLEVLTRRYYRSRDLQNVQSSILAGHSAVVADYDLRGTRLHLLAWMGPMRALPAAVAEVARLSADVAEERTRLLDLYVAWPDRPDDADAMVAQLQEMLAALAPLAAMRRITVTVSTPDGTVDTVTFRRRPEGLVEDRLIRGMHPLTAQRLNLWRLKNFDGERIPSAEDTYLFHIRATENADDERFIAMAEVRDLAPLRDENGEIVGYPTVERQLTACLDSLRRAQSRRRSRRPLEHNRVFLYAWPSIEVGLAEVATFAHMVAPLTVGAGLDQIMLFARLLETPGEPPREIALRFSYRPGTGLRLQVTERPTEPMQALDPYTEKVLSSRARGAVYPYELSALLAGSGGSFVELDLDGDRLMPVERPPGQNKAGVVAGLVTTPTARYPEGMTRVVLFGDPTKQLGTVAEPECARIIAALDLAEERGVPVEWFALSSGARISMDSGTENMDWVARALRRIIEFTQAGGEINVVVAGINVGAQPYWNAEATMLLHTKGILIMTPDSAMVLTGKQSLDYSGGVSAEDNFGIGGYDRVMGPNGQAQYWAPNLTAACDLLFQHYEYAYVAPGERWGRPADTSDPADRDVQAFPHSAPGSDFTTVGDIFSPVANPERKKPFDIRTVLRAITDADRPVLERWAGMADADTSVVQDAFLGGHPVTLIGIESHPIARRGAVPADGPDQWTAGTLFPSSSKKTARAINAASGNRPVVVLANLSGFDGSPESLRKLQLEYGAEIGRALVNFDGPIVFCVISRYHGGAFVVFSGVLNDNMTVLAVEGSFASVIGGAPAAAVVFTREVDKRTAADPRVRELEQSLTSADAVEQGRLRAELATVRAGVRSEKLGEVAAEFEGIHDIERARRVGSVHEIVPAAELRPRLITAVEQGMERALSR</sequence>
<proteinExistence type="predicted"/>
<dbReference type="InterPro" id="IPR005482">
    <property type="entry name" value="Biotin_COase_C"/>
</dbReference>
<feature type="domain" description="Lipoyl-binding" evidence="11">
    <location>
        <begin position="569"/>
        <end position="652"/>
    </location>
</feature>
<keyword evidence="6 10" id="KW-0067">ATP-binding</keyword>
<dbReference type="PROSITE" id="PS50975">
    <property type="entry name" value="ATP_GRASP"/>
    <property type="match status" value="1"/>
</dbReference>
<dbReference type="GO" id="GO:0005524">
    <property type="term" value="F:ATP binding"/>
    <property type="evidence" value="ECO:0007669"/>
    <property type="project" value="UniProtKB-UniRule"/>
</dbReference>
<dbReference type="PROSITE" id="PS50989">
    <property type="entry name" value="COA_CT_CTER"/>
    <property type="match status" value="1"/>
</dbReference>
<evidence type="ECO:0000256" key="2">
    <source>
        <dbReference type="ARBA" id="ARBA00022516"/>
    </source>
</evidence>
<evidence type="ECO:0000259" key="14">
    <source>
        <dbReference type="PROSITE" id="PS50989"/>
    </source>
</evidence>
<dbReference type="InterPro" id="IPR000089">
    <property type="entry name" value="Biotin_lipoyl"/>
</dbReference>
<dbReference type="Gene3D" id="3.90.226.10">
    <property type="entry name" value="2-enoyl-CoA Hydratase, Chain A, domain 1"/>
    <property type="match status" value="2"/>
</dbReference>
<dbReference type="Pfam" id="PF01039">
    <property type="entry name" value="Carboxyl_trans"/>
    <property type="match status" value="1"/>
</dbReference>
<dbReference type="PANTHER" id="PTHR18866:SF126">
    <property type="entry name" value="BIOTIN CARBOXYLASE"/>
    <property type="match status" value="1"/>
</dbReference>
<evidence type="ECO:0000256" key="9">
    <source>
        <dbReference type="ARBA" id="ARBA00023267"/>
    </source>
</evidence>
<dbReference type="InterPro" id="IPR029045">
    <property type="entry name" value="ClpP/crotonase-like_dom_sf"/>
</dbReference>
<evidence type="ECO:0000256" key="4">
    <source>
        <dbReference type="ARBA" id="ARBA00022741"/>
    </source>
</evidence>
<organism evidence="15 16">
    <name type="scientific">Petropleomorpha daqingensis</name>
    <dbReference type="NCBI Taxonomy" id="2026353"/>
    <lineage>
        <taxon>Bacteria</taxon>
        <taxon>Bacillati</taxon>
        <taxon>Actinomycetota</taxon>
        <taxon>Actinomycetes</taxon>
        <taxon>Geodermatophilales</taxon>
        <taxon>Geodermatophilaceae</taxon>
        <taxon>Petropleomorpha</taxon>
    </lineage>
</organism>
<dbReference type="Pfam" id="PF08326">
    <property type="entry name" value="ACC_central"/>
    <property type="match status" value="1"/>
</dbReference>
<dbReference type="InterPro" id="IPR016185">
    <property type="entry name" value="PreATP-grasp_dom_sf"/>
</dbReference>
<name>A0A853CP73_9ACTN</name>
<evidence type="ECO:0000259" key="11">
    <source>
        <dbReference type="PROSITE" id="PS50968"/>
    </source>
</evidence>
<dbReference type="InterPro" id="IPR013537">
    <property type="entry name" value="AcCoA_COase_cen"/>
</dbReference>
<evidence type="ECO:0000256" key="7">
    <source>
        <dbReference type="ARBA" id="ARBA00023098"/>
    </source>
</evidence>
<dbReference type="SMART" id="SM00878">
    <property type="entry name" value="Biotin_carb_C"/>
    <property type="match status" value="1"/>
</dbReference>
<dbReference type="GO" id="GO:0046872">
    <property type="term" value="F:metal ion binding"/>
    <property type="evidence" value="ECO:0007669"/>
    <property type="project" value="InterPro"/>
</dbReference>
<reference evidence="15 16" key="1">
    <citation type="submission" date="2020-07" db="EMBL/GenBank/DDBJ databases">
        <title>Sequencing the genomes of 1000 actinobacteria strains.</title>
        <authorList>
            <person name="Klenk H.-P."/>
        </authorList>
    </citation>
    <scope>NUCLEOTIDE SEQUENCE [LARGE SCALE GENOMIC DNA]</scope>
    <source>
        <strain evidence="15 16">DSM 104001</strain>
    </source>
</reference>
<dbReference type="GO" id="GO:0006633">
    <property type="term" value="P:fatty acid biosynthetic process"/>
    <property type="evidence" value="ECO:0007669"/>
    <property type="project" value="UniProtKB-KW"/>
</dbReference>
<dbReference type="InterPro" id="IPR005481">
    <property type="entry name" value="BC-like_N"/>
</dbReference>
<feature type="domain" description="ATP-grasp" evidence="12">
    <location>
        <begin position="126"/>
        <end position="324"/>
    </location>
</feature>
<keyword evidence="3" id="KW-0436">Ligase</keyword>
<dbReference type="RefSeq" id="WP_179720775.1">
    <property type="nucleotide sequence ID" value="NZ_JACBZT010000001.1"/>
</dbReference>
<dbReference type="InterPro" id="IPR005479">
    <property type="entry name" value="CPAse_ATP-bd"/>
</dbReference>
<dbReference type="GO" id="GO:0016740">
    <property type="term" value="F:transferase activity"/>
    <property type="evidence" value="ECO:0007669"/>
    <property type="project" value="UniProtKB-KW"/>
</dbReference>
<evidence type="ECO:0000259" key="12">
    <source>
        <dbReference type="PROSITE" id="PS50975"/>
    </source>
</evidence>
<feature type="domain" description="Biotin carboxylation" evidence="13">
    <location>
        <begin position="1"/>
        <end position="453"/>
    </location>
</feature>
<dbReference type="Pfam" id="PF02786">
    <property type="entry name" value="CPSase_L_D2"/>
    <property type="match status" value="1"/>
</dbReference>
<dbReference type="PROSITE" id="PS00867">
    <property type="entry name" value="CPSASE_2"/>
    <property type="match status" value="1"/>
</dbReference>
<dbReference type="InterPro" id="IPR011053">
    <property type="entry name" value="Single_hybrid_motif"/>
</dbReference>
<keyword evidence="15" id="KW-0808">Transferase</keyword>
<keyword evidence="8" id="KW-0275">Fatty acid biosynthesis</keyword>
<dbReference type="CDD" id="cd06850">
    <property type="entry name" value="biotinyl_domain"/>
    <property type="match status" value="1"/>
</dbReference>
<evidence type="ECO:0000256" key="5">
    <source>
        <dbReference type="ARBA" id="ARBA00022832"/>
    </source>
</evidence>
<dbReference type="PROSITE" id="PS50968">
    <property type="entry name" value="BIOTINYL_LIPOYL"/>
    <property type="match status" value="1"/>
</dbReference>
<dbReference type="InterPro" id="IPR011761">
    <property type="entry name" value="ATP-grasp"/>
</dbReference>
<dbReference type="InterPro" id="IPR011763">
    <property type="entry name" value="COA_CT_C"/>
</dbReference>
<evidence type="ECO:0000256" key="8">
    <source>
        <dbReference type="ARBA" id="ARBA00023160"/>
    </source>
</evidence>
<dbReference type="SUPFAM" id="SSF52096">
    <property type="entry name" value="ClpP/crotonase"/>
    <property type="match status" value="2"/>
</dbReference>
<evidence type="ECO:0000259" key="13">
    <source>
        <dbReference type="PROSITE" id="PS50979"/>
    </source>
</evidence>
<keyword evidence="9" id="KW-0092">Biotin</keyword>
<accession>A0A853CP73</accession>
<dbReference type="InterPro" id="IPR011054">
    <property type="entry name" value="Rudment_hybrid_motif"/>
</dbReference>
<keyword evidence="16" id="KW-1185">Reference proteome</keyword>